<dbReference type="SMART" id="SM00564">
    <property type="entry name" value="PQQ"/>
    <property type="match status" value="5"/>
</dbReference>
<dbReference type="PROSITE" id="PS51318">
    <property type="entry name" value="TAT"/>
    <property type="match status" value="1"/>
</dbReference>
<dbReference type="Gene3D" id="2.130.10.10">
    <property type="entry name" value="YVTN repeat-like/Quinoprotein amine dehydrogenase"/>
    <property type="match status" value="1"/>
</dbReference>
<dbReference type="PROSITE" id="PS51257">
    <property type="entry name" value="PROKAR_LIPOPROTEIN"/>
    <property type="match status" value="1"/>
</dbReference>
<evidence type="ECO:0000313" key="3">
    <source>
        <dbReference type="EMBL" id="KKF39769.1"/>
    </source>
</evidence>
<dbReference type="Gene3D" id="2.40.10.480">
    <property type="match status" value="1"/>
</dbReference>
<proteinExistence type="predicted"/>
<feature type="domain" description="Pyrrolo-quinoline quinone repeat" evidence="2">
    <location>
        <begin position="271"/>
        <end position="406"/>
    </location>
</feature>
<dbReference type="RefSeq" id="WP_050024370.1">
    <property type="nucleotide sequence ID" value="NZ_JNFH02000019.1"/>
</dbReference>
<feature type="domain" description="Pyrrolo-quinoline quinone repeat" evidence="2">
    <location>
        <begin position="69"/>
        <end position="151"/>
    </location>
</feature>
<reference evidence="3 4" key="1">
    <citation type="journal article" date="2015" name="Genome Announc.">
        <title>Draft genome sequence of a Halorubrum H3 strain isolated from the burlinskoye salt lake (Altai Krai, Russia).</title>
        <authorList>
            <person name="Rozanov A.S."/>
            <person name="Bryanskaya A.V."/>
            <person name="Malup T.K."/>
            <person name="Kotenko A.V."/>
            <person name="Peltek S.E."/>
        </authorList>
    </citation>
    <scope>NUCLEOTIDE SEQUENCE [LARGE SCALE GENOMIC DNA]</scope>
    <source>
        <strain evidence="3 4">H3</strain>
    </source>
</reference>
<dbReference type="OrthoDB" id="136681at2157"/>
<feature type="compositionally biased region" description="Basic and acidic residues" evidence="1">
    <location>
        <begin position="57"/>
        <end position="70"/>
    </location>
</feature>
<feature type="region of interest" description="Disordered" evidence="1">
    <location>
        <begin position="52"/>
        <end position="74"/>
    </location>
</feature>
<dbReference type="InterPro" id="IPR015943">
    <property type="entry name" value="WD40/YVTN_repeat-like_dom_sf"/>
</dbReference>
<dbReference type="EMBL" id="JNFH02000019">
    <property type="protein sequence ID" value="KKF39769.1"/>
    <property type="molecule type" value="Genomic_DNA"/>
</dbReference>
<dbReference type="InterPro" id="IPR011047">
    <property type="entry name" value="Quinoprotein_ADH-like_sf"/>
</dbReference>
<dbReference type="InterPro" id="IPR002372">
    <property type="entry name" value="PQQ_rpt_dom"/>
</dbReference>
<dbReference type="PANTHER" id="PTHR34512">
    <property type="entry name" value="CELL SURFACE PROTEIN"/>
    <property type="match status" value="1"/>
</dbReference>
<feature type="domain" description="Pyrrolo-quinoline quinone repeat" evidence="2">
    <location>
        <begin position="177"/>
        <end position="252"/>
    </location>
</feature>
<accession>A0A0F8D656</accession>
<dbReference type="Proteomes" id="UP000053331">
    <property type="component" value="Unassembled WGS sequence"/>
</dbReference>
<keyword evidence="4" id="KW-1185">Reference proteome</keyword>
<evidence type="ECO:0000313" key="4">
    <source>
        <dbReference type="Proteomes" id="UP000053331"/>
    </source>
</evidence>
<sequence>MPSRRAFLSGLGAAGLTATAGCLTGFDADPGADETYDWPSGGGNDWNSRAVPNGVAPRDDPTADRTHEFDGTPAGDPVVTAGTVLLNTGVDVVALDRGDLSQRWAVAPDDNSAFRYTGAPAVADGVAYVLESDTLVARDLDTGERLWGREFEYVFGETTPLVVDRGDDHRVVIGAGEYLRAFDGATGELQWERRLDGIVRRAAAHSLASVYGVVYAATAGGELYAVDDDGRVHWNRTVDAGIRTPPTVVGSRGPDGESIRGSGDVVVGAGDGSVRCFDPTGKPQWRADLRGFVEGGMAVGRGGVFAVSAGRLYALNAENGNHAWRTEIGSAVRPTPPALVGDTIYVGGERLRGLGVGGGVGVLSVRVGETQFEHEVDGGASYVTAADGRLFATVAMGTGSGRLVVLS</sequence>
<dbReference type="InterPro" id="IPR018391">
    <property type="entry name" value="PQQ_b-propeller_rpt"/>
</dbReference>
<gene>
    <name evidence="3" type="ORF">FK85_25915</name>
</gene>
<evidence type="ECO:0000259" key="2">
    <source>
        <dbReference type="Pfam" id="PF13360"/>
    </source>
</evidence>
<organism evidence="3 4">
    <name type="scientific">Halorubrum saccharovorum</name>
    <dbReference type="NCBI Taxonomy" id="2248"/>
    <lineage>
        <taxon>Archaea</taxon>
        <taxon>Methanobacteriati</taxon>
        <taxon>Methanobacteriota</taxon>
        <taxon>Stenosarchaea group</taxon>
        <taxon>Halobacteria</taxon>
        <taxon>Halobacteriales</taxon>
        <taxon>Haloferacaceae</taxon>
        <taxon>Halorubrum</taxon>
    </lineage>
</organism>
<name>A0A0F8D656_9EURY</name>
<dbReference type="Gene3D" id="2.40.128.630">
    <property type="match status" value="1"/>
</dbReference>
<dbReference type="Pfam" id="PF13360">
    <property type="entry name" value="PQQ_2"/>
    <property type="match status" value="3"/>
</dbReference>
<comment type="caution">
    <text evidence="3">The sequence shown here is derived from an EMBL/GenBank/DDBJ whole genome shotgun (WGS) entry which is preliminary data.</text>
</comment>
<protein>
    <submittedName>
        <fullName evidence="3">Pyrrolo-quinoline quinone</fullName>
    </submittedName>
</protein>
<evidence type="ECO:0000256" key="1">
    <source>
        <dbReference type="SAM" id="MobiDB-lite"/>
    </source>
</evidence>
<dbReference type="SUPFAM" id="SSF50998">
    <property type="entry name" value="Quinoprotein alcohol dehydrogenase-like"/>
    <property type="match status" value="1"/>
</dbReference>
<dbReference type="PANTHER" id="PTHR34512:SF30">
    <property type="entry name" value="OUTER MEMBRANE PROTEIN ASSEMBLY FACTOR BAMB"/>
    <property type="match status" value="1"/>
</dbReference>
<dbReference type="AlphaFoldDB" id="A0A0F8D656"/>
<dbReference type="InterPro" id="IPR006311">
    <property type="entry name" value="TAT_signal"/>
</dbReference>